<evidence type="ECO:0000256" key="1">
    <source>
        <dbReference type="SAM" id="MobiDB-lite"/>
    </source>
</evidence>
<dbReference type="Proteomes" id="UP000008281">
    <property type="component" value="Unassembled WGS sequence"/>
</dbReference>
<dbReference type="eggNOG" id="KOG0533">
    <property type="taxonomic scope" value="Eukaryota"/>
</dbReference>
<keyword evidence="2" id="KW-1133">Transmembrane helix</keyword>
<evidence type="ECO:0000313" key="4">
    <source>
        <dbReference type="Proteomes" id="UP000008281"/>
    </source>
</evidence>
<dbReference type="HOGENOM" id="CLU_108633_0_0_1"/>
<dbReference type="InParanoid" id="E3NR12"/>
<keyword evidence="4" id="KW-1185">Reference proteome</keyword>
<dbReference type="InterPro" id="IPR035979">
    <property type="entry name" value="RBD_domain_sf"/>
</dbReference>
<reference evidence="3" key="1">
    <citation type="submission" date="2007-07" db="EMBL/GenBank/DDBJ databases">
        <title>PCAP assembly of the Caenorhabditis remanei genome.</title>
        <authorList>
            <consortium name="The Caenorhabditis remanei Sequencing Consortium"/>
            <person name="Wilson R.K."/>
        </authorList>
    </citation>
    <scope>NUCLEOTIDE SEQUENCE [LARGE SCALE GENOMIC DNA]</scope>
    <source>
        <strain evidence="3">PB4641</strain>
    </source>
</reference>
<accession>E3NR12</accession>
<feature type="compositionally biased region" description="Polar residues" evidence="1">
    <location>
        <begin position="149"/>
        <end position="158"/>
    </location>
</feature>
<gene>
    <name evidence="3" type="ORF">CRE_10744</name>
</gene>
<dbReference type="STRING" id="31234.E3NR12"/>
<keyword evidence="2" id="KW-0472">Membrane</keyword>
<feature type="region of interest" description="Disordered" evidence="1">
    <location>
        <begin position="147"/>
        <end position="170"/>
    </location>
</feature>
<feature type="compositionally biased region" description="Basic and acidic residues" evidence="1">
    <location>
        <begin position="159"/>
        <end position="170"/>
    </location>
</feature>
<protein>
    <recommendedName>
        <fullName evidence="5">RRM domain-containing protein</fullName>
    </recommendedName>
</protein>
<feature type="region of interest" description="Disordered" evidence="1">
    <location>
        <begin position="21"/>
        <end position="40"/>
    </location>
</feature>
<evidence type="ECO:0000256" key="2">
    <source>
        <dbReference type="SAM" id="Phobius"/>
    </source>
</evidence>
<sequence>MAPIIDVYNQRIEKIKRINHQDWKQKKTSQNGKSVGSARSKPRIMMSASDIGNPDVRVLLSNMCLSVAAGFLRILFSGFYVKTLTTNHDKNGNPVGTGIVVLSKQNAIRLIRQLQDVVIGSSDIQFKLIAASNIEKRVRFADKLDENESAGSKRTPSKLQDERIPQENKHEQLEPKRSCLYIRQFVYLTLFVLFMPCFSFNKTVKYFKCYFKLRLRISGFRW</sequence>
<dbReference type="AlphaFoldDB" id="E3NR12"/>
<evidence type="ECO:0008006" key="5">
    <source>
        <dbReference type="Google" id="ProtNLM"/>
    </source>
</evidence>
<keyword evidence="2" id="KW-0812">Transmembrane</keyword>
<proteinExistence type="predicted"/>
<organism evidence="4">
    <name type="scientific">Caenorhabditis remanei</name>
    <name type="common">Caenorhabditis vulgaris</name>
    <dbReference type="NCBI Taxonomy" id="31234"/>
    <lineage>
        <taxon>Eukaryota</taxon>
        <taxon>Metazoa</taxon>
        <taxon>Ecdysozoa</taxon>
        <taxon>Nematoda</taxon>
        <taxon>Chromadorea</taxon>
        <taxon>Rhabditida</taxon>
        <taxon>Rhabditina</taxon>
        <taxon>Rhabditomorpha</taxon>
        <taxon>Rhabditoidea</taxon>
        <taxon>Rhabditidae</taxon>
        <taxon>Peloderinae</taxon>
        <taxon>Caenorhabditis</taxon>
    </lineage>
</organism>
<dbReference type="GO" id="GO:0003676">
    <property type="term" value="F:nucleic acid binding"/>
    <property type="evidence" value="ECO:0007669"/>
    <property type="project" value="InterPro"/>
</dbReference>
<dbReference type="EMBL" id="DS269624">
    <property type="protein sequence ID" value="EFO86523.1"/>
    <property type="molecule type" value="Genomic_DNA"/>
</dbReference>
<evidence type="ECO:0000313" key="3">
    <source>
        <dbReference type="EMBL" id="EFO86523.1"/>
    </source>
</evidence>
<feature type="transmembrane region" description="Helical" evidence="2">
    <location>
        <begin position="185"/>
        <end position="204"/>
    </location>
</feature>
<name>E3NR12_CAERE</name>
<dbReference type="SUPFAM" id="SSF54928">
    <property type="entry name" value="RNA-binding domain, RBD"/>
    <property type="match status" value="1"/>
</dbReference>